<protein>
    <recommendedName>
        <fullName evidence="7">Small-conductance mechanosensitive channel</fullName>
    </recommendedName>
</protein>
<dbReference type="InterPro" id="IPR006686">
    <property type="entry name" value="MscS_channel_CS"/>
</dbReference>
<dbReference type="Gene3D" id="3.30.70.100">
    <property type="match status" value="1"/>
</dbReference>
<keyword evidence="7" id="KW-0407">Ion channel</keyword>
<evidence type="ECO:0000256" key="1">
    <source>
        <dbReference type="ARBA" id="ARBA00004651"/>
    </source>
</evidence>
<dbReference type="PROSITE" id="PS01246">
    <property type="entry name" value="UPF0003"/>
    <property type="match status" value="1"/>
</dbReference>
<dbReference type="InterPro" id="IPR049142">
    <property type="entry name" value="MS_channel_1st"/>
</dbReference>
<sequence length="274" mass="30036">MDQENIEEIIQTLATNGIDWGGKILFALAIFFIGKWLAKKITDLIRRTMVSRNVDPTLTSFIVNIIYYLALAFVVIAALTKVGIQTASLVAVIGAAGLAIGLALQGSLSNFAAGVMLILFRPLKVGDFVEAGGAMGSVKEVGIFNSILLTPDNKTIVVPNSNITSENITNFSTQDERRVDLVIGVSYEADVKKVKEVLLEIVNADERILTEKGITIGLLELADSSVNFAVRQWVKSSDYWGVYFDLMENIKLRLDAEGIEIPYPQMDVHLDKPE</sequence>
<comment type="similarity">
    <text evidence="2 7">Belongs to the MscS (TC 1.A.23) family.</text>
</comment>
<dbReference type="RefSeq" id="WP_345417636.1">
    <property type="nucleotide sequence ID" value="NZ_AP031496.1"/>
</dbReference>
<evidence type="ECO:0000259" key="9">
    <source>
        <dbReference type="Pfam" id="PF21082"/>
    </source>
</evidence>
<accession>A0AAV3TYL1</accession>
<evidence type="ECO:0000259" key="8">
    <source>
        <dbReference type="Pfam" id="PF00924"/>
    </source>
</evidence>
<dbReference type="InterPro" id="IPR011066">
    <property type="entry name" value="MscS_channel_C_sf"/>
</dbReference>
<dbReference type="SUPFAM" id="SSF82689">
    <property type="entry name" value="Mechanosensitive channel protein MscS (YggB), C-terminal domain"/>
    <property type="match status" value="1"/>
</dbReference>
<dbReference type="Pfam" id="PF05552">
    <property type="entry name" value="MS_channel_1st_1"/>
    <property type="match status" value="1"/>
</dbReference>
<dbReference type="SUPFAM" id="SSF82861">
    <property type="entry name" value="Mechanosensitive channel protein MscS (YggB), transmembrane region"/>
    <property type="match status" value="1"/>
</dbReference>
<feature type="domain" description="Mechanosensitive ion channel transmembrane helices 2/3" evidence="10">
    <location>
        <begin position="64"/>
        <end position="105"/>
    </location>
</feature>
<dbReference type="GO" id="GO:0005886">
    <property type="term" value="C:plasma membrane"/>
    <property type="evidence" value="ECO:0007669"/>
    <property type="project" value="UniProtKB-SubCell"/>
</dbReference>
<dbReference type="Pfam" id="PF00924">
    <property type="entry name" value="MS_channel_2nd"/>
    <property type="match status" value="1"/>
</dbReference>
<keyword evidence="7" id="KW-0813">Transport</keyword>
<evidence type="ECO:0000256" key="2">
    <source>
        <dbReference type="ARBA" id="ARBA00008017"/>
    </source>
</evidence>
<dbReference type="InterPro" id="IPR045275">
    <property type="entry name" value="MscS_archaea/bacteria_type"/>
</dbReference>
<comment type="function">
    <text evidence="7">Mechanosensitive channel that participates in the regulation of osmotic pressure changes within the cell, opening in response to stretch forces in the membrane lipid bilayer, without the need for other proteins. Contributes to normal resistance to hypoosmotic shock. Forms an ion channel of 1.0 nanosiemens conductance with a slight preference for anions.</text>
</comment>
<evidence type="ECO:0000256" key="7">
    <source>
        <dbReference type="RuleBase" id="RU369025"/>
    </source>
</evidence>
<dbReference type="Gene3D" id="2.30.30.60">
    <property type="match status" value="1"/>
</dbReference>
<dbReference type="InterPro" id="IPR049278">
    <property type="entry name" value="MS_channel_C"/>
</dbReference>
<dbReference type="InterPro" id="IPR010920">
    <property type="entry name" value="LSM_dom_sf"/>
</dbReference>
<feature type="transmembrane region" description="Helical" evidence="7">
    <location>
        <begin position="58"/>
        <end position="79"/>
    </location>
</feature>
<dbReference type="InterPro" id="IPR008910">
    <property type="entry name" value="MSC_TM_helix"/>
</dbReference>
<keyword evidence="3" id="KW-1003">Cell membrane</keyword>
<dbReference type="AlphaFoldDB" id="A0AAV3TYL1"/>
<evidence type="ECO:0000256" key="6">
    <source>
        <dbReference type="ARBA" id="ARBA00023136"/>
    </source>
</evidence>
<keyword evidence="4 7" id="KW-0812">Transmembrane</keyword>
<dbReference type="PANTHER" id="PTHR30221:SF1">
    <property type="entry name" value="SMALL-CONDUCTANCE MECHANOSENSITIVE CHANNEL"/>
    <property type="match status" value="1"/>
</dbReference>
<dbReference type="Proteomes" id="UP001409585">
    <property type="component" value="Unassembled WGS sequence"/>
</dbReference>
<keyword evidence="12" id="KW-1185">Reference proteome</keyword>
<evidence type="ECO:0000256" key="4">
    <source>
        <dbReference type="ARBA" id="ARBA00022692"/>
    </source>
</evidence>
<dbReference type="InterPro" id="IPR011014">
    <property type="entry name" value="MscS_channel_TM-2"/>
</dbReference>
<proteinExistence type="inferred from homology"/>
<dbReference type="PANTHER" id="PTHR30221">
    <property type="entry name" value="SMALL-CONDUCTANCE MECHANOSENSITIVE CHANNEL"/>
    <property type="match status" value="1"/>
</dbReference>
<comment type="caution">
    <text evidence="11">The sequence shown here is derived from an EMBL/GenBank/DDBJ whole genome shotgun (WGS) entry which is preliminary data.</text>
</comment>
<feature type="transmembrane region" description="Helical" evidence="7">
    <location>
        <begin position="91"/>
        <end position="120"/>
    </location>
</feature>
<keyword evidence="5 7" id="KW-1133">Transmembrane helix</keyword>
<dbReference type="InterPro" id="IPR023408">
    <property type="entry name" value="MscS_beta-dom_sf"/>
</dbReference>
<evidence type="ECO:0000313" key="12">
    <source>
        <dbReference type="Proteomes" id="UP001409585"/>
    </source>
</evidence>
<dbReference type="Pfam" id="PF21088">
    <property type="entry name" value="MS_channel_1st"/>
    <property type="match status" value="1"/>
</dbReference>
<comment type="subcellular location">
    <subcellularLocation>
        <location evidence="7">Cell inner membrane</location>
        <topology evidence="7">Multi-pass membrane protein</topology>
    </subcellularLocation>
    <subcellularLocation>
        <location evidence="1">Cell membrane</location>
        <topology evidence="1">Multi-pass membrane protein</topology>
    </subcellularLocation>
</comment>
<feature type="domain" description="Mechanosensitive ion channel MscS" evidence="8">
    <location>
        <begin position="107"/>
        <end position="172"/>
    </location>
</feature>
<evidence type="ECO:0000256" key="5">
    <source>
        <dbReference type="ARBA" id="ARBA00022989"/>
    </source>
</evidence>
<keyword evidence="6 7" id="KW-0472">Membrane</keyword>
<evidence type="ECO:0000256" key="3">
    <source>
        <dbReference type="ARBA" id="ARBA00022475"/>
    </source>
</evidence>
<reference evidence="12" key="1">
    <citation type="journal article" date="2019" name="Int. J. Syst. Evol. Microbiol.">
        <title>The Global Catalogue of Microorganisms (GCM) 10K type strain sequencing project: providing services to taxonomists for standard genome sequencing and annotation.</title>
        <authorList>
            <consortium name="The Broad Institute Genomics Platform"/>
            <consortium name="The Broad Institute Genome Sequencing Center for Infectious Disease"/>
            <person name="Wu L."/>
            <person name="Ma J."/>
        </authorList>
    </citation>
    <scope>NUCLEOTIDE SEQUENCE [LARGE SCALE GENOMIC DNA]</scope>
    <source>
        <strain evidence="12">JCM 19134</strain>
    </source>
</reference>
<dbReference type="Gene3D" id="1.10.287.1260">
    <property type="match status" value="1"/>
</dbReference>
<dbReference type="GO" id="GO:0008381">
    <property type="term" value="F:mechanosensitive monoatomic ion channel activity"/>
    <property type="evidence" value="ECO:0007669"/>
    <property type="project" value="InterPro"/>
</dbReference>
<comment type="caution">
    <text evidence="7">Lacks conserved residue(s) required for the propagation of feature annotation.</text>
</comment>
<dbReference type="Pfam" id="PF21082">
    <property type="entry name" value="MS_channel_3rd"/>
    <property type="match status" value="1"/>
</dbReference>
<name>A0AAV3TYL1_9ALTE</name>
<evidence type="ECO:0000259" key="10">
    <source>
        <dbReference type="Pfam" id="PF21088"/>
    </source>
</evidence>
<dbReference type="EMBL" id="BAABLX010000007">
    <property type="protein sequence ID" value="GAA4934180.1"/>
    <property type="molecule type" value="Genomic_DNA"/>
</dbReference>
<gene>
    <name evidence="11" type="ORF">GCM10025791_08750</name>
</gene>
<organism evidence="11 12">
    <name type="scientific">Halioxenophilus aromaticivorans</name>
    <dbReference type="NCBI Taxonomy" id="1306992"/>
    <lineage>
        <taxon>Bacteria</taxon>
        <taxon>Pseudomonadati</taxon>
        <taxon>Pseudomonadota</taxon>
        <taxon>Gammaproteobacteria</taxon>
        <taxon>Alteromonadales</taxon>
        <taxon>Alteromonadaceae</taxon>
        <taxon>Halioxenophilus</taxon>
    </lineage>
</organism>
<keyword evidence="7" id="KW-0406">Ion transport</keyword>
<keyword evidence="7" id="KW-0997">Cell inner membrane</keyword>
<dbReference type="InterPro" id="IPR006685">
    <property type="entry name" value="MscS_channel_2nd"/>
</dbReference>
<comment type="subunit">
    <text evidence="7">Homoheptamer.</text>
</comment>
<evidence type="ECO:0000313" key="11">
    <source>
        <dbReference type="EMBL" id="GAA4934180.1"/>
    </source>
</evidence>
<dbReference type="SUPFAM" id="SSF50182">
    <property type="entry name" value="Sm-like ribonucleoproteins"/>
    <property type="match status" value="1"/>
</dbReference>
<feature type="transmembrane region" description="Helical" evidence="7">
    <location>
        <begin position="20"/>
        <end position="38"/>
    </location>
</feature>
<feature type="domain" description="Mechanosensitive ion channel MscS C-terminal" evidence="9">
    <location>
        <begin position="179"/>
        <end position="261"/>
    </location>
</feature>